<name>A0A0A2C854_PROMR</name>
<dbReference type="CDD" id="cd06257">
    <property type="entry name" value="DnaJ"/>
    <property type="match status" value="1"/>
</dbReference>
<dbReference type="InterPro" id="IPR001623">
    <property type="entry name" value="DnaJ_domain"/>
</dbReference>
<dbReference type="GO" id="GO:0051087">
    <property type="term" value="F:protein-folding chaperone binding"/>
    <property type="evidence" value="ECO:0007669"/>
    <property type="project" value="TreeGrafter"/>
</dbReference>
<reference evidence="4" key="1">
    <citation type="journal article" date="2014" name="Sci. Data">
        <title>Genomes of diverse isolates of the marine cyanobacterium Prochlorococcus.</title>
        <authorList>
            <person name="Biller S."/>
            <person name="Berube P."/>
            <person name="Thompson J."/>
            <person name="Kelly L."/>
            <person name="Roggensack S."/>
            <person name="Awad L."/>
            <person name="Roache-Johnson K."/>
            <person name="Ding H."/>
            <person name="Giovannoni S.J."/>
            <person name="Moore L.R."/>
            <person name="Chisholm S.W."/>
        </authorList>
    </citation>
    <scope>NUCLEOTIDE SEQUENCE [LARGE SCALE GENOMIC DNA]</scope>
    <source>
        <strain evidence="4">PAC1</strain>
    </source>
</reference>
<dbReference type="PRINTS" id="PR00625">
    <property type="entry name" value="JDOMAIN"/>
</dbReference>
<dbReference type="EMBL" id="JNAX01000005">
    <property type="protein sequence ID" value="KGG21727.1"/>
    <property type="molecule type" value="Genomic_DNA"/>
</dbReference>
<dbReference type="PROSITE" id="PS50076">
    <property type="entry name" value="DNAJ_2"/>
    <property type="match status" value="1"/>
</dbReference>
<dbReference type="PANTHER" id="PTHR44360:SF1">
    <property type="entry name" value="DNAJ HOMOLOG SUBFAMILY B MEMBER 9"/>
    <property type="match status" value="1"/>
</dbReference>
<protein>
    <submittedName>
        <fullName evidence="3">Putative heat shock protein DnaJ</fullName>
    </submittedName>
</protein>
<dbReference type="AlphaFoldDB" id="A0A0A2C854"/>
<comment type="caution">
    <text evidence="3">The sequence shown here is derived from an EMBL/GenBank/DDBJ whole genome shotgun (WGS) entry which is preliminary data.</text>
</comment>
<evidence type="ECO:0000256" key="1">
    <source>
        <dbReference type="ARBA" id="ARBA00023186"/>
    </source>
</evidence>
<dbReference type="RefSeq" id="WP_036904735.1">
    <property type="nucleotide sequence ID" value="NZ_CP138967.1"/>
</dbReference>
<proteinExistence type="predicted"/>
<dbReference type="GO" id="GO:0036503">
    <property type="term" value="P:ERAD pathway"/>
    <property type="evidence" value="ECO:0007669"/>
    <property type="project" value="TreeGrafter"/>
</dbReference>
<dbReference type="SMART" id="SM00271">
    <property type="entry name" value="DnaJ"/>
    <property type="match status" value="1"/>
</dbReference>
<sequence>MSKDPYQILKVHPSAKLEEIKKAYRKLVKIHHPDKGGDSAVMLEVNSAWEILKKKHKDLNLNKVNNSQLYNRNEYKREANNHSKPEDLKKWFQNVYIPIDKLLGQIINPLGSKIRDLSADPYDEILMDSFCIYLEQSKNKITKIKEIYTSFACPSIIRDFSLDLYHCLSHVEDGINELERFTMGYVDNYLHDGKAMISIAKKKRKFLQSNKKEWLIL</sequence>
<dbReference type="InterPro" id="IPR036869">
    <property type="entry name" value="J_dom_sf"/>
</dbReference>
<dbReference type="Gene3D" id="1.10.287.110">
    <property type="entry name" value="DnaJ domain"/>
    <property type="match status" value="1"/>
</dbReference>
<evidence type="ECO:0000259" key="2">
    <source>
        <dbReference type="PROSITE" id="PS50076"/>
    </source>
</evidence>
<organism evidence="3 4">
    <name type="scientific">Prochlorococcus marinus str. PAC1</name>
    <dbReference type="NCBI Taxonomy" id="59924"/>
    <lineage>
        <taxon>Bacteria</taxon>
        <taxon>Bacillati</taxon>
        <taxon>Cyanobacteriota</taxon>
        <taxon>Cyanophyceae</taxon>
        <taxon>Synechococcales</taxon>
        <taxon>Prochlorococcaceae</taxon>
        <taxon>Prochlorococcus</taxon>
    </lineage>
</organism>
<dbReference type="Proteomes" id="UP000030392">
    <property type="component" value="Unassembled WGS sequence"/>
</dbReference>
<evidence type="ECO:0000313" key="4">
    <source>
        <dbReference type="Proteomes" id="UP000030392"/>
    </source>
</evidence>
<dbReference type="InterPro" id="IPR051948">
    <property type="entry name" value="Hsp70_co-chaperone_J-domain"/>
</dbReference>
<feature type="domain" description="J" evidence="2">
    <location>
        <begin position="4"/>
        <end position="79"/>
    </location>
</feature>
<gene>
    <name evidence="3" type="ORF">EV03_0466</name>
</gene>
<dbReference type="SUPFAM" id="SSF46565">
    <property type="entry name" value="Chaperone J-domain"/>
    <property type="match status" value="1"/>
</dbReference>
<keyword evidence="1" id="KW-0143">Chaperone</keyword>
<keyword evidence="3" id="KW-0346">Stress response</keyword>
<dbReference type="PANTHER" id="PTHR44360">
    <property type="entry name" value="DNAJ HOMOLOG SUBFAMILY B MEMBER 9"/>
    <property type="match status" value="1"/>
</dbReference>
<accession>A0A0A2C854</accession>
<dbReference type="Pfam" id="PF00226">
    <property type="entry name" value="DnaJ"/>
    <property type="match status" value="1"/>
</dbReference>
<dbReference type="GO" id="GO:0051787">
    <property type="term" value="F:misfolded protein binding"/>
    <property type="evidence" value="ECO:0007669"/>
    <property type="project" value="TreeGrafter"/>
</dbReference>
<evidence type="ECO:0000313" key="3">
    <source>
        <dbReference type="EMBL" id="KGG21727.1"/>
    </source>
</evidence>